<feature type="domain" description="DHHA1" evidence="8">
    <location>
        <begin position="355"/>
        <end position="449"/>
    </location>
</feature>
<accession>A0A226BX69</accession>
<reference evidence="11 12" key="1">
    <citation type="submission" date="2017-06" db="EMBL/GenBank/DDBJ databases">
        <title>Draft Genome Sequence of Natranaerobius trueperi halophilic, alkalithermophilic bacteria from soda lakes.</title>
        <authorList>
            <person name="Zhao B."/>
        </authorList>
    </citation>
    <scope>NUCLEOTIDE SEQUENCE [LARGE SCALE GENOMIC DNA]</scope>
    <source>
        <strain evidence="11 12">DSM 18760</strain>
    </source>
</reference>
<dbReference type="Gene3D" id="3.90.1640.30">
    <property type="match status" value="1"/>
</dbReference>
<dbReference type="Gene3D" id="3.10.310.30">
    <property type="match status" value="1"/>
</dbReference>
<evidence type="ECO:0000313" key="12">
    <source>
        <dbReference type="Proteomes" id="UP000214588"/>
    </source>
</evidence>
<comment type="caution">
    <text evidence="11">The sequence shown here is derived from an EMBL/GenBank/DDBJ whole genome shotgun (WGS) entry which is preliminary data.</text>
</comment>
<dbReference type="PANTHER" id="PTHR30255:SF2">
    <property type="entry name" value="SINGLE-STRANDED-DNA-SPECIFIC EXONUCLEASE RECJ"/>
    <property type="match status" value="1"/>
</dbReference>
<dbReference type="GO" id="GO:0003676">
    <property type="term" value="F:nucleic acid binding"/>
    <property type="evidence" value="ECO:0007669"/>
    <property type="project" value="InterPro"/>
</dbReference>
<dbReference type="PANTHER" id="PTHR30255">
    <property type="entry name" value="SINGLE-STRANDED-DNA-SPECIFIC EXONUCLEASE RECJ"/>
    <property type="match status" value="1"/>
</dbReference>
<dbReference type="EMBL" id="NIQC01000015">
    <property type="protein sequence ID" value="OWZ83613.1"/>
    <property type="molecule type" value="Genomic_DNA"/>
</dbReference>
<keyword evidence="3" id="KW-0540">Nuclease</keyword>
<dbReference type="InterPro" id="IPR041122">
    <property type="entry name" value="RecJ_OB"/>
</dbReference>
<dbReference type="NCBIfam" id="TIGR00644">
    <property type="entry name" value="recJ"/>
    <property type="match status" value="1"/>
</dbReference>
<evidence type="ECO:0000313" key="11">
    <source>
        <dbReference type="EMBL" id="OWZ83613.1"/>
    </source>
</evidence>
<evidence type="ECO:0000256" key="2">
    <source>
        <dbReference type="ARBA" id="ARBA00019841"/>
    </source>
</evidence>
<dbReference type="Pfam" id="PF02272">
    <property type="entry name" value="DHHA1"/>
    <property type="match status" value="1"/>
</dbReference>
<feature type="domain" description="DDH" evidence="7">
    <location>
        <begin position="83"/>
        <end position="237"/>
    </location>
</feature>
<dbReference type="OrthoDB" id="9809852at2"/>
<keyword evidence="5 11" id="KW-0269">Exonuclease</keyword>
<comment type="similarity">
    <text evidence="1">Belongs to the RecJ family.</text>
</comment>
<evidence type="ECO:0000259" key="9">
    <source>
        <dbReference type="Pfam" id="PF10141"/>
    </source>
</evidence>
<dbReference type="GO" id="GO:0006281">
    <property type="term" value="P:DNA repair"/>
    <property type="evidence" value="ECO:0007669"/>
    <property type="project" value="InterPro"/>
</dbReference>
<dbReference type="InterPro" id="IPR003156">
    <property type="entry name" value="DHHA1_dom"/>
</dbReference>
<keyword evidence="6" id="KW-0175">Coiled coil</keyword>
<dbReference type="InterPro" id="IPR051673">
    <property type="entry name" value="SSDNA_exonuclease_RecJ"/>
</dbReference>
<dbReference type="InterPro" id="IPR018779">
    <property type="entry name" value="RecJ_C"/>
</dbReference>
<dbReference type="GO" id="GO:0006310">
    <property type="term" value="P:DNA recombination"/>
    <property type="evidence" value="ECO:0007669"/>
    <property type="project" value="InterPro"/>
</dbReference>
<evidence type="ECO:0000259" key="8">
    <source>
        <dbReference type="Pfam" id="PF02272"/>
    </source>
</evidence>
<evidence type="ECO:0000256" key="3">
    <source>
        <dbReference type="ARBA" id="ARBA00022722"/>
    </source>
</evidence>
<dbReference type="InterPro" id="IPR001667">
    <property type="entry name" value="DDH_dom"/>
</dbReference>
<proteinExistence type="inferred from homology"/>
<gene>
    <name evidence="11" type="primary">recJ</name>
    <name evidence="11" type="ORF">CDO51_07840</name>
</gene>
<feature type="coiled-coil region" evidence="6">
    <location>
        <begin position="317"/>
        <end position="344"/>
    </location>
</feature>
<evidence type="ECO:0000256" key="6">
    <source>
        <dbReference type="SAM" id="Coils"/>
    </source>
</evidence>
<evidence type="ECO:0000259" key="10">
    <source>
        <dbReference type="Pfam" id="PF17768"/>
    </source>
</evidence>
<dbReference type="Pfam" id="PF10141">
    <property type="entry name" value="ssDNA-exonuc_C"/>
    <property type="match status" value="1"/>
</dbReference>
<protein>
    <recommendedName>
        <fullName evidence="2">Single-stranded-DNA-specific exonuclease RecJ</fullName>
    </recommendedName>
</protein>
<dbReference type="AlphaFoldDB" id="A0A226BX69"/>
<evidence type="ECO:0000256" key="1">
    <source>
        <dbReference type="ARBA" id="ARBA00005915"/>
    </source>
</evidence>
<dbReference type="InterPro" id="IPR038763">
    <property type="entry name" value="DHH_sf"/>
</dbReference>
<dbReference type="GO" id="GO:0008409">
    <property type="term" value="F:5'-3' exonuclease activity"/>
    <property type="evidence" value="ECO:0007669"/>
    <property type="project" value="InterPro"/>
</dbReference>
<dbReference type="RefSeq" id="WP_089023734.1">
    <property type="nucleotide sequence ID" value="NZ_NIQC01000015.1"/>
</dbReference>
<feature type="domain" description="Single-stranded-DNA-specific exonuclease RecJ C-terminal" evidence="9">
    <location>
        <begin position="582"/>
        <end position="776"/>
    </location>
</feature>
<dbReference type="Pfam" id="PF01368">
    <property type="entry name" value="DHH"/>
    <property type="match status" value="1"/>
</dbReference>
<dbReference type="Pfam" id="PF17768">
    <property type="entry name" value="RecJ_OB"/>
    <property type="match status" value="1"/>
</dbReference>
<dbReference type="SUPFAM" id="SSF64182">
    <property type="entry name" value="DHH phosphoesterases"/>
    <property type="match status" value="1"/>
</dbReference>
<feature type="domain" description="RecJ OB" evidence="10">
    <location>
        <begin position="465"/>
        <end position="562"/>
    </location>
</feature>
<dbReference type="Proteomes" id="UP000214588">
    <property type="component" value="Unassembled WGS sequence"/>
</dbReference>
<keyword evidence="12" id="KW-1185">Reference proteome</keyword>
<evidence type="ECO:0000256" key="5">
    <source>
        <dbReference type="ARBA" id="ARBA00022839"/>
    </source>
</evidence>
<evidence type="ECO:0000259" key="7">
    <source>
        <dbReference type="Pfam" id="PF01368"/>
    </source>
</evidence>
<keyword evidence="4" id="KW-0378">Hydrolase</keyword>
<evidence type="ECO:0000256" key="4">
    <source>
        <dbReference type="ARBA" id="ARBA00022801"/>
    </source>
</evidence>
<name>A0A226BX69_9FIRM</name>
<sequence length="814" mass="92170">MVANKLTSWNMRVEYTDLIQDLALECSVSPVLAQLLVNRGLTKKEEINSFLSPSLDELESPWLLDDIQIGVDLIQQALDDKKSILIFGDYDADGVTSTALLYDYLTKFNDRINYFIPDRFADGYGLSESGITKALKLYPDTSLIITVDCGISSCKEVSWLKEKGINVVITDHHEQLNELPSADAILNPKRVNSCYPFSSLAGVGVAFKLVLALADSSKAMTIKQLCENYLDLVAVGTIADLVPLKHENRILVSHGLSKIGSNRVGFKSMLEKLNLLEQKLTTGQVGFLLGPRINAAGRLASASDAVRLLVTDDYDEAQTLAEKLDTENRERRTVEQEITKEANEIIVDNNKTSKSKVLVLYGKDWHEGVIGIVASRLLEKYHRPVIVLTLDNNGVAKGSCRSIEGFHIAEALQECSDIIEKYGGHELAAGLSIKVENIEEFEQRINQLADKWLTENDLIPTVDIEMMVPEEILSRELAEEIQQLEPFGIGNPQPILGCNSIIVASTKIVGKNNEHLQVKFKGSGSLLDGIWFRGNEKLTHNLEENTPSKAAFIPKISTWNSKWGKLSLQICDLQCDETSNKLIDFRNKSDKYSSLNLLIKRNYIPVILTNTRQQKEFLSSKFVDCYVVRATDVPFELSEENVLLILYDLPYDPSIVRKWIETIKPKSVCLLYNHFDVDYNSKLWRVTIPYGQELQKVYEKMQNEFKFQTVTKGNFKKWLYEQNSGVTKRWVESVIEIFKELGLIYLEDNKVKIKETENRVDFSNSNKFLSEQQLIKNIRKWEQCFLSGSNSAIYMLLYENKALLEVCAHSIEKN</sequence>
<organism evidence="11 12">
    <name type="scientific">Natranaerobius trueperi</name>
    <dbReference type="NCBI Taxonomy" id="759412"/>
    <lineage>
        <taxon>Bacteria</taxon>
        <taxon>Bacillati</taxon>
        <taxon>Bacillota</taxon>
        <taxon>Clostridia</taxon>
        <taxon>Natranaerobiales</taxon>
        <taxon>Natranaerobiaceae</taxon>
        <taxon>Natranaerobius</taxon>
    </lineage>
</organism>
<dbReference type="InterPro" id="IPR004610">
    <property type="entry name" value="RecJ"/>
</dbReference>